<keyword evidence="2" id="KW-1185">Reference proteome</keyword>
<evidence type="ECO:0000313" key="2">
    <source>
        <dbReference type="Proteomes" id="UP000326924"/>
    </source>
</evidence>
<accession>A0A5J5F6V2</accession>
<reference evidence="1 2" key="1">
    <citation type="submission" date="2019-09" db="EMBL/GenBank/DDBJ databases">
        <title>Draft genome of the ectomycorrhizal ascomycete Sphaerosporella brunnea.</title>
        <authorList>
            <consortium name="DOE Joint Genome Institute"/>
            <person name="Benucci G.M."/>
            <person name="Marozzi G."/>
            <person name="Antonielli L."/>
            <person name="Sanchez S."/>
            <person name="Marco P."/>
            <person name="Wang X."/>
            <person name="Falini L.B."/>
            <person name="Barry K."/>
            <person name="Haridas S."/>
            <person name="Lipzen A."/>
            <person name="Labutti K."/>
            <person name="Grigoriev I.V."/>
            <person name="Murat C."/>
            <person name="Martin F."/>
            <person name="Albertini E."/>
            <person name="Donnini D."/>
            <person name="Bonito G."/>
        </authorList>
    </citation>
    <scope>NUCLEOTIDE SEQUENCE [LARGE SCALE GENOMIC DNA]</scope>
    <source>
        <strain evidence="1 2">Sb_GMNB300</strain>
    </source>
</reference>
<dbReference type="InParanoid" id="A0A5J5F6V2"/>
<dbReference type="AlphaFoldDB" id="A0A5J5F6V2"/>
<organism evidence="1 2">
    <name type="scientific">Sphaerosporella brunnea</name>
    <dbReference type="NCBI Taxonomy" id="1250544"/>
    <lineage>
        <taxon>Eukaryota</taxon>
        <taxon>Fungi</taxon>
        <taxon>Dikarya</taxon>
        <taxon>Ascomycota</taxon>
        <taxon>Pezizomycotina</taxon>
        <taxon>Pezizomycetes</taxon>
        <taxon>Pezizales</taxon>
        <taxon>Pyronemataceae</taxon>
        <taxon>Sphaerosporella</taxon>
    </lineage>
</organism>
<dbReference type="EMBL" id="VXIS01000026">
    <property type="protein sequence ID" value="KAA8912211.1"/>
    <property type="molecule type" value="Genomic_DNA"/>
</dbReference>
<proteinExistence type="predicted"/>
<dbReference type="Proteomes" id="UP000326924">
    <property type="component" value="Unassembled WGS sequence"/>
</dbReference>
<protein>
    <submittedName>
        <fullName evidence="1">Uncharacterized protein</fullName>
    </submittedName>
</protein>
<evidence type="ECO:0000313" key="1">
    <source>
        <dbReference type="EMBL" id="KAA8912211.1"/>
    </source>
</evidence>
<comment type="caution">
    <text evidence="1">The sequence shown here is derived from an EMBL/GenBank/DDBJ whole genome shotgun (WGS) entry which is preliminary data.</text>
</comment>
<gene>
    <name evidence="1" type="ORF">FN846DRAFT_903714</name>
</gene>
<name>A0A5J5F6V2_9PEZI</name>
<sequence>MPAAEPRQATPRSHLRRSIATLIVFDHTRSVDTSCSLVEDRKVAAVRPALHLLRSFSRVAKENTNALMQERPRRLRANLGLSIATLRNLDNLHTAHDTMEIHRIQTILLARFVASNDNAHDVIVSMQCADLVCTMKTTWCKLSSPTPVPNSSRPPPFSATPAEAWQPRLNSFNTADVIQLVQPSTAHPVTDVDEDSGDWKPSAGLLRGGIPFFTDGHVFNLYHPLRVFAAP</sequence>